<dbReference type="HOGENOM" id="CLU_2574658_0_0_1"/>
<dbReference type="AlphaFoldDB" id="Q0UVT4"/>
<dbReference type="EMBL" id="CH445330">
    <property type="protein sequence ID" value="EAT87890.1"/>
    <property type="molecule type" value="Genomic_DNA"/>
</dbReference>
<protein>
    <submittedName>
        <fullName evidence="1">Uncharacterized protein</fullName>
    </submittedName>
</protein>
<evidence type="ECO:0000313" key="2">
    <source>
        <dbReference type="Proteomes" id="UP000001055"/>
    </source>
</evidence>
<dbReference type="InParanoid" id="Q0UVT4"/>
<sequence>MFVASDLFRSISELAIIALHSIFVENFDSPVQDRPSVRTLYCQKNYTLLREWSKGGNNSRTQPGKDAVRVGLATLQKLLIG</sequence>
<organism evidence="1 2">
    <name type="scientific">Phaeosphaeria nodorum (strain SN15 / ATCC MYA-4574 / FGSC 10173)</name>
    <name type="common">Glume blotch fungus</name>
    <name type="synonym">Parastagonospora nodorum</name>
    <dbReference type="NCBI Taxonomy" id="321614"/>
    <lineage>
        <taxon>Eukaryota</taxon>
        <taxon>Fungi</taxon>
        <taxon>Dikarya</taxon>
        <taxon>Ascomycota</taxon>
        <taxon>Pezizomycotina</taxon>
        <taxon>Dothideomycetes</taxon>
        <taxon>Pleosporomycetidae</taxon>
        <taxon>Pleosporales</taxon>
        <taxon>Pleosporineae</taxon>
        <taxon>Phaeosphaeriaceae</taxon>
        <taxon>Parastagonospora</taxon>
    </lineage>
</organism>
<proteinExistence type="predicted"/>
<accession>Q0UVT4</accession>
<evidence type="ECO:0000313" key="1">
    <source>
        <dbReference type="EMBL" id="EAT87890.1"/>
    </source>
</evidence>
<dbReference type="Proteomes" id="UP000001055">
    <property type="component" value="Unassembled WGS sequence"/>
</dbReference>
<name>Q0UVT4_PHANO</name>
<gene>
    <name evidence="1" type="ORF">SNOG_04130</name>
</gene>
<reference evidence="2" key="1">
    <citation type="journal article" date="2007" name="Plant Cell">
        <title>Dothideomycete-plant interactions illuminated by genome sequencing and EST analysis of the wheat pathogen Stagonospora nodorum.</title>
        <authorList>
            <person name="Hane J.K."/>
            <person name="Lowe R.G."/>
            <person name="Solomon P.S."/>
            <person name="Tan K.C."/>
            <person name="Schoch C.L."/>
            <person name="Spatafora J.W."/>
            <person name="Crous P.W."/>
            <person name="Kodira C."/>
            <person name="Birren B.W."/>
            <person name="Galagan J.E."/>
            <person name="Torriani S.F."/>
            <person name="McDonald B.A."/>
            <person name="Oliver R.P."/>
        </authorList>
    </citation>
    <scope>NUCLEOTIDE SEQUENCE [LARGE SCALE GENOMIC DNA]</scope>
    <source>
        <strain evidence="2">SN15 / ATCC MYA-4574 / FGSC 10173</strain>
    </source>
</reference>
<dbReference type="GeneID" id="5971423"/>
<dbReference type="RefSeq" id="XP_001794555.1">
    <property type="nucleotide sequence ID" value="XM_001794503.1"/>
</dbReference>
<dbReference type="KEGG" id="pno:SNOG_04130"/>